<comment type="similarity">
    <text evidence="1">Belongs to the peptidase M20 family.</text>
</comment>
<evidence type="ECO:0000256" key="1">
    <source>
        <dbReference type="ARBA" id="ARBA00006153"/>
    </source>
</evidence>
<evidence type="ECO:0000259" key="5">
    <source>
        <dbReference type="Pfam" id="PF07687"/>
    </source>
</evidence>
<dbReference type="Pfam" id="PF01546">
    <property type="entry name" value="Peptidase_M20"/>
    <property type="match status" value="1"/>
</dbReference>
<feature type="binding site" evidence="3">
    <location>
        <position position="98"/>
    </location>
    <ligand>
        <name>Zn(2+)</name>
        <dbReference type="ChEBI" id="CHEBI:29105"/>
        <label>1</label>
    </ligand>
</feature>
<evidence type="ECO:0000256" key="2">
    <source>
        <dbReference type="ARBA" id="ARBA00022801"/>
    </source>
</evidence>
<name>A0A3R9Q2W9_9BACI</name>
<dbReference type="NCBIfam" id="TIGR01879">
    <property type="entry name" value="hydantase"/>
    <property type="match status" value="1"/>
</dbReference>
<feature type="domain" description="Peptidase M20 dimerisation" evidence="5">
    <location>
        <begin position="218"/>
        <end position="315"/>
    </location>
</feature>
<dbReference type="PANTHER" id="PTHR32494:SF5">
    <property type="entry name" value="ALLANTOATE AMIDOHYDROLASE"/>
    <property type="match status" value="1"/>
</dbReference>
<dbReference type="Pfam" id="PF07687">
    <property type="entry name" value="M20_dimer"/>
    <property type="match status" value="1"/>
</dbReference>
<dbReference type="InterPro" id="IPR036264">
    <property type="entry name" value="Bact_exopeptidase_dim_dom"/>
</dbReference>
<evidence type="ECO:0000256" key="3">
    <source>
        <dbReference type="PIRSR" id="PIRSR001235-1"/>
    </source>
</evidence>
<keyword evidence="3" id="KW-0862">Zinc</keyword>
<dbReference type="PIRSF" id="PIRSF001235">
    <property type="entry name" value="Amidase_carbamoylase"/>
    <property type="match status" value="1"/>
</dbReference>
<dbReference type="Gene3D" id="3.40.630.10">
    <property type="entry name" value="Zn peptidases"/>
    <property type="match status" value="1"/>
</dbReference>
<dbReference type="SUPFAM" id="SSF55031">
    <property type="entry name" value="Bacterial exopeptidase dimerisation domain"/>
    <property type="match status" value="1"/>
</dbReference>
<dbReference type="NCBIfam" id="NF006771">
    <property type="entry name" value="PRK09290.1-5"/>
    <property type="match status" value="1"/>
</dbReference>
<gene>
    <name evidence="6" type="ORF">D7Z54_16160</name>
</gene>
<dbReference type="InterPro" id="IPR011650">
    <property type="entry name" value="Peptidase_M20_dimer"/>
</dbReference>
<evidence type="ECO:0000313" key="7">
    <source>
        <dbReference type="Proteomes" id="UP000275076"/>
    </source>
</evidence>
<dbReference type="SUPFAM" id="SSF53187">
    <property type="entry name" value="Zn-dependent exopeptidases"/>
    <property type="match status" value="1"/>
</dbReference>
<comment type="caution">
    <text evidence="6">The sequence shown here is derived from an EMBL/GenBank/DDBJ whole genome shotgun (WGS) entry which is preliminary data.</text>
</comment>
<keyword evidence="2 6" id="KW-0378">Hydrolase</keyword>
<dbReference type="Gene3D" id="3.30.70.360">
    <property type="match status" value="1"/>
</dbReference>
<dbReference type="EMBL" id="RBVX01000015">
    <property type="protein sequence ID" value="RSL32423.1"/>
    <property type="molecule type" value="Genomic_DNA"/>
</dbReference>
<feature type="binding site" evidence="4">
    <location>
        <position position="221"/>
    </location>
    <ligand>
        <name>allantoate</name>
        <dbReference type="ChEBI" id="CHEBI:17536"/>
    </ligand>
</feature>
<feature type="binding site" evidence="4">
    <location>
        <position position="294"/>
    </location>
    <ligand>
        <name>allantoate</name>
        <dbReference type="ChEBI" id="CHEBI:17536"/>
    </ligand>
</feature>
<dbReference type="GO" id="GO:0016813">
    <property type="term" value="F:hydrolase activity, acting on carbon-nitrogen (but not peptide) bonds, in linear amidines"/>
    <property type="evidence" value="ECO:0007669"/>
    <property type="project" value="InterPro"/>
</dbReference>
<organism evidence="6 7">
    <name type="scientific">Salibacterium salarium</name>
    <dbReference type="NCBI Taxonomy" id="284579"/>
    <lineage>
        <taxon>Bacteria</taxon>
        <taxon>Bacillati</taxon>
        <taxon>Bacillota</taxon>
        <taxon>Bacilli</taxon>
        <taxon>Bacillales</taxon>
        <taxon>Bacillaceae</taxon>
    </lineage>
</organism>
<evidence type="ECO:0000313" key="6">
    <source>
        <dbReference type="EMBL" id="RSL32423.1"/>
    </source>
</evidence>
<keyword evidence="3" id="KW-0479">Metal-binding</keyword>
<accession>A0A3R9Q2W9</accession>
<dbReference type="AlphaFoldDB" id="A0A3R9Q2W9"/>
<keyword evidence="7" id="KW-1185">Reference proteome</keyword>
<dbReference type="InterPro" id="IPR002933">
    <property type="entry name" value="Peptidase_M20"/>
</dbReference>
<feature type="binding site" evidence="3">
    <location>
        <position position="196"/>
    </location>
    <ligand>
        <name>Zn(2+)</name>
        <dbReference type="ChEBI" id="CHEBI:29105"/>
        <label>1</label>
    </ligand>
</feature>
<comment type="cofactor">
    <cofactor evidence="3">
        <name>Zn(2+)</name>
        <dbReference type="ChEBI" id="CHEBI:29105"/>
    </cofactor>
    <text evidence="3">Binds 2 Zn(2+) ions per subunit.</text>
</comment>
<dbReference type="PANTHER" id="PTHR32494">
    <property type="entry name" value="ALLANTOATE DEIMINASE-RELATED"/>
    <property type="match status" value="1"/>
</dbReference>
<evidence type="ECO:0000256" key="4">
    <source>
        <dbReference type="PIRSR" id="PIRSR001235-2"/>
    </source>
</evidence>
<feature type="binding site" evidence="3">
    <location>
        <position position="388"/>
    </location>
    <ligand>
        <name>Zn(2+)</name>
        <dbReference type="ChEBI" id="CHEBI:29105"/>
        <label>2</label>
    </ligand>
</feature>
<feature type="binding site" evidence="3">
    <location>
        <position position="87"/>
    </location>
    <ligand>
        <name>Zn(2+)</name>
        <dbReference type="ChEBI" id="CHEBI:29105"/>
        <label>1</label>
    </ligand>
</feature>
<proteinExistence type="inferred from homology"/>
<feature type="binding site" evidence="4">
    <location>
        <position position="281"/>
    </location>
    <ligand>
        <name>allantoate</name>
        <dbReference type="ChEBI" id="CHEBI:17536"/>
    </ligand>
</feature>
<reference evidence="6 7" key="1">
    <citation type="submission" date="2018-10" db="EMBL/GenBank/DDBJ databases">
        <title>Draft genome sequence of Bacillus salarius IM0101, isolated from a hypersaline soil in Inner Mongolia, China.</title>
        <authorList>
            <person name="Yamprayoonswat W."/>
            <person name="Boonvisut S."/>
            <person name="Jumpathong W."/>
            <person name="Sittihan S."/>
            <person name="Ruangsuj P."/>
            <person name="Wanthongcharoen S."/>
            <person name="Thongpramul N."/>
            <person name="Pimmason S."/>
            <person name="Yu B."/>
            <person name="Yasawong M."/>
        </authorList>
    </citation>
    <scope>NUCLEOTIDE SEQUENCE [LARGE SCALE GENOMIC DNA]</scope>
    <source>
        <strain evidence="6 7">IM0101</strain>
    </source>
</reference>
<sequence length="418" mass="46259">MSTNSSLSFLPNNQVDSMIDWLYTFGPTKDQGTTRLLYSEPWIQAQQSIYENFKKQGLTPSFDDVGNLYGRVEGTDSHSSAIVTGSHIDSVVNGGKYDGTYGIISSLLAVTNLIHRCGPPKKPMEVVSLCEEEGSRFPLTFWGSGNITGKYAGKNTDELFDKEGVSLTQAMHDAGFGKGNYTNPVRNDIGSFIELHIEQGNVLEQSGNSLGIVESIVGQRRYNIYVTGQSNHAGTTPMSYRKDAMSTASLLINWITSKVTEVDPNLVATIGKIEAKPNTPNVIAGEVMFTLDVRHHLTEVLDSFCKDMFEYFNEVIAQSGVQVSSSQWMDVNPVKMDSHLTTTAYETTKQFHLPSQYMISGAGHDAQMFGMHYPTSLIFVPSHKGISHAPQEFTKKEDLDNGIQMLTEMLYNWLIKEG</sequence>
<dbReference type="RefSeq" id="WP_125556895.1">
    <property type="nucleotide sequence ID" value="NZ_RBVX01000015.1"/>
</dbReference>
<feature type="binding site" evidence="3">
    <location>
        <position position="133"/>
    </location>
    <ligand>
        <name>Zn(2+)</name>
        <dbReference type="ChEBI" id="CHEBI:29105"/>
        <label>2</label>
    </ligand>
</feature>
<protein>
    <submittedName>
        <fullName evidence="6">Zn-dependent hydrolase</fullName>
    </submittedName>
</protein>
<dbReference type="Proteomes" id="UP000275076">
    <property type="component" value="Unassembled WGS sequence"/>
</dbReference>
<feature type="binding site" evidence="3">
    <location>
        <position position="98"/>
    </location>
    <ligand>
        <name>Zn(2+)</name>
        <dbReference type="ChEBI" id="CHEBI:29105"/>
        <label>2</label>
    </ligand>
</feature>
<dbReference type="InterPro" id="IPR010158">
    <property type="entry name" value="Amidase_Cbmase"/>
</dbReference>
<dbReference type="CDD" id="cd03884">
    <property type="entry name" value="M20_bAS"/>
    <property type="match status" value="1"/>
</dbReference>
<dbReference type="OrthoDB" id="9808195at2"/>
<dbReference type="GO" id="GO:0046872">
    <property type="term" value="F:metal ion binding"/>
    <property type="evidence" value="ECO:0007669"/>
    <property type="project" value="UniProtKB-KW"/>
</dbReference>